<dbReference type="Gramene" id="ERN14516">
    <property type="protein sequence ID" value="ERN14516"/>
    <property type="gene ID" value="AMTR_s00038p00051860"/>
</dbReference>
<keyword evidence="1" id="KW-0812">Transmembrane</keyword>
<organism evidence="2 3">
    <name type="scientific">Amborella trichopoda</name>
    <dbReference type="NCBI Taxonomy" id="13333"/>
    <lineage>
        <taxon>Eukaryota</taxon>
        <taxon>Viridiplantae</taxon>
        <taxon>Streptophyta</taxon>
        <taxon>Embryophyta</taxon>
        <taxon>Tracheophyta</taxon>
        <taxon>Spermatophyta</taxon>
        <taxon>Magnoliopsida</taxon>
        <taxon>Amborellales</taxon>
        <taxon>Amborellaceae</taxon>
        <taxon>Amborella</taxon>
    </lineage>
</organism>
<dbReference type="PANTHER" id="PTHR20961:SF124">
    <property type="entry name" value="GLYCOSYLTRANSFERASE"/>
    <property type="match status" value="1"/>
</dbReference>
<keyword evidence="1" id="KW-1133">Transmembrane helix</keyword>
<feature type="transmembrane region" description="Helical" evidence="1">
    <location>
        <begin position="40"/>
        <end position="61"/>
    </location>
</feature>
<dbReference type="OMA" id="MTHFMFL"/>
<dbReference type="HOGENOM" id="CLU_016869_0_3_1"/>
<dbReference type="InterPro" id="IPR007657">
    <property type="entry name" value="Glycosyltransferase_61"/>
</dbReference>
<protein>
    <submittedName>
        <fullName evidence="2">Uncharacterized protein</fullName>
    </submittedName>
</protein>
<sequence length="380" mass="44035">MVHHHRHHPQQQRSKYDEEAAEALAYMDCANLCKKSRPRFLRILFIFSMVSCSLVFAPRLFSHGALPFLYSFSEEDLDDGFSATRTSLNMCSSIKNGTICCNRSSIRSDICFMKGDIRTSSFSSSIILYSGENSSSIVEEEHRIRPYTRKWEPHVMKTIDEISLIKTGEGSVESSKLSCEIEHRVPLIVFSTGGYTGNVYHEFNDGIFPLYITAQKFKGEVVVAMVEYHDWWIMKYGDILSKITNYPAIDFSGDRRTHCFPEAIVGLQIHDELTVNSTFMEDHKSIADFRALLDQAMKMGLKYFGYKILARESSLYNEYERESPVLKDPDSITRKGWEETKRVYLDGQNVRLEMQRFRKRLLKAYTHAVARRKRRGSRER</sequence>
<proteinExistence type="predicted"/>
<gene>
    <name evidence="2" type="ORF">AMTR_s00038p00051860</name>
</gene>
<evidence type="ECO:0000313" key="2">
    <source>
        <dbReference type="EMBL" id="ERN14516.1"/>
    </source>
</evidence>
<dbReference type="EMBL" id="KI392532">
    <property type="protein sequence ID" value="ERN14516.1"/>
    <property type="molecule type" value="Genomic_DNA"/>
</dbReference>
<dbReference type="GO" id="GO:0016757">
    <property type="term" value="F:glycosyltransferase activity"/>
    <property type="evidence" value="ECO:0007669"/>
    <property type="project" value="InterPro"/>
</dbReference>
<dbReference type="AlphaFoldDB" id="U5CN08"/>
<evidence type="ECO:0000256" key="1">
    <source>
        <dbReference type="SAM" id="Phobius"/>
    </source>
</evidence>
<keyword evidence="1" id="KW-0472">Membrane</keyword>
<accession>U5CN08</accession>
<name>U5CN08_AMBTC</name>
<dbReference type="Proteomes" id="UP000017836">
    <property type="component" value="Unassembled WGS sequence"/>
</dbReference>
<keyword evidence="3" id="KW-1185">Reference proteome</keyword>
<reference evidence="3" key="1">
    <citation type="journal article" date="2013" name="Science">
        <title>The Amborella genome and the evolution of flowering plants.</title>
        <authorList>
            <consortium name="Amborella Genome Project"/>
        </authorList>
    </citation>
    <scope>NUCLEOTIDE SEQUENCE [LARGE SCALE GENOMIC DNA]</scope>
</reference>
<dbReference type="eggNOG" id="KOG4698">
    <property type="taxonomic scope" value="Eukaryota"/>
</dbReference>
<dbReference type="PANTHER" id="PTHR20961">
    <property type="entry name" value="GLYCOSYLTRANSFERASE"/>
    <property type="match status" value="1"/>
</dbReference>
<evidence type="ECO:0000313" key="3">
    <source>
        <dbReference type="Proteomes" id="UP000017836"/>
    </source>
</evidence>